<evidence type="ECO:0008006" key="5">
    <source>
        <dbReference type="Google" id="ProtNLM"/>
    </source>
</evidence>
<dbReference type="AlphaFoldDB" id="A0A1R3ISH9"/>
<evidence type="ECO:0000256" key="2">
    <source>
        <dbReference type="SAM" id="Phobius"/>
    </source>
</evidence>
<dbReference type="EMBL" id="AWWV01009586">
    <property type="protein sequence ID" value="OMO85532.1"/>
    <property type="molecule type" value="Genomic_DNA"/>
</dbReference>
<feature type="region of interest" description="Disordered" evidence="1">
    <location>
        <begin position="256"/>
        <end position="275"/>
    </location>
</feature>
<accession>A0A1R3ISH9</accession>
<keyword evidence="2" id="KW-0472">Membrane</keyword>
<proteinExistence type="predicted"/>
<evidence type="ECO:0000256" key="1">
    <source>
        <dbReference type="SAM" id="MobiDB-lite"/>
    </source>
</evidence>
<evidence type="ECO:0000313" key="3">
    <source>
        <dbReference type="EMBL" id="OMO85532.1"/>
    </source>
</evidence>
<name>A0A1R3ISH9_COCAP</name>
<dbReference type="InterPro" id="IPR036047">
    <property type="entry name" value="F-box-like_dom_sf"/>
</dbReference>
<keyword evidence="2" id="KW-1133">Transmembrane helix</keyword>
<dbReference type="SUPFAM" id="SSF81383">
    <property type="entry name" value="F-box domain"/>
    <property type="match status" value="1"/>
</dbReference>
<gene>
    <name evidence="3" type="ORF">CCACVL1_10124</name>
</gene>
<reference evidence="3 4" key="1">
    <citation type="submission" date="2013-09" db="EMBL/GenBank/DDBJ databases">
        <title>Corchorus capsularis genome sequencing.</title>
        <authorList>
            <person name="Alam M."/>
            <person name="Haque M.S."/>
            <person name="Islam M.S."/>
            <person name="Emdad E.M."/>
            <person name="Islam M.M."/>
            <person name="Ahmed B."/>
            <person name="Halim A."/>
            <person name="Hossen Q.M.M."/>
            <person name="Hossain M.Z."/>
            <person name="Ahmed R."/>
            <person name="Khan M.M."/>
            <person name="Islam R."/>
            <person name="Rashid M.M."/>
            <person name="Khan S.A."/>
            <person name="Rahman M.S."/>
            <person name="Alam M."/>
        </authorList>
    </citation>
    <scope>NUCLEOTIDE SEQUENCE [LARGE SCALE GENOMIC DNA]</scope>
    <source>
        <strain evidence="4">cv. CVL-1</strain>
        <tissue evidence="3">Whole seedling</tissue>
    </source>
</reference>
<sequence>MWTSFKRWRRAEASANNVSNKKSTTNYRREKGTKLWCWPWSRPNNLPLAFRPIQPDLDDKSHKLGLLFWSDEGKAANLFNLLPSDILFEEILVRIVPTFMCDLGTFRIDVDGETHFLNERLYASYFLGMILFESRTTRGESKSCFVAKGHCPYSESFIYFRRNARRLFLKLGIDRPLRRVEIRCSFGFCECQRMKEGYALDQLASDLFVGMTCSSSYHYELLRIASVAAFSEENELALVMWRSFKQKLKCWRRGEGSANNVSNKKTSTNRRGKGSKGSIANNLLVASRPNDEPELDDKSHNLGLVYWSDEGKEASLFNLLPSDILFEEILARIVIEDELGPKTLCRLSCVCKFFYDASNEAETLKKVKISFSKNVKFEPICYENFVCKCATVGNLRAIAALEVLGNFHIDEDGESHYLNLVMILNVLYASTLIEIITCLWLPVFIIFTIFTVAIEGNGRSFLLKLGIDRPLRRAEIPCNFGFCECQRMKEGYALDQLEFDLFVGMTCSLSYHYELFRIASVAAFSGKNEE</sequence>
<organism evidence="3 4">
    <name type="scientific">Corchorus capsularis</name>
    <name type="common">Jute</name>
    <dbReference type="NCBI Taxonomy" id="210143"/>
    <lineage>
        <taxon>Eukaryota</taxon>
        <taxon>Viridiplantae</taxon>
        <taxon>Streptophyta</taxon>
        <taxon>Embryophyta</taxon>
        <taxon>Tracheophyta</taxon>
        <taxon>Spermatophyta</taxon>
        <taxon>Magnoliopsida</taxon>
        <taxon>eudicotyledons</taxon>
        <taxon>Gunneridae</taxon>
        <taxon>Pentapetalae</taxon>
        <taxon>rosids</taxon>
        <taxon>malvids</taxon>
        <taxon>Malvales</taxon>
        <taxon>Malvaceae</taxon>
        <taxon>Grewioideae</taxon>
        <taxon>Apeibeae</taxon>
        <taxon>Corchorus</taxon>
    </lineage>
</organism>
<feature type="compositionally biased region" description="Polar residues" evidence="1">
    <location>
        <begin position="257"/>
        <end position="266"/>
    </location>
</feature>
<keyword evidence="4" id="KW-1185">Reference proteome</keyword>
<comment type="caution">
    <text evidence="3">The sequence shown here is derived from an EMBL/GenBank/DDBJ whole genome shotgun (WGS) entry which is preliminary data.</text>
</comment>
<keyword evidence="2" id="KW-0812">Transmembrane</keyword>
<dbReference type="Proteomes" id="UP000188268">
    <property type="component" value="Unassembled WGS sequence"/>
</dbReference>
<feature type="transmembrane region" description="Helical" evidence="2">
    <location>
        <begin position="426"/>
        <end position="454"/>
    </location>
</feature>
<dbReference type="OrthoDB" id="1801939at2759"/>
<dbReference type="Gramene" id="OMO85532">
    <property type="protein sequence ID" value="OMO85532"/>
    <property type="gene ID" value="CCACVL1_10124"/>
</dbReference>
<evidence type="ECO:0000313" key="4">
    <source>
        <dbReference type="Proteomes" id="UP000188268"/>
    </source>
</evidence>
<dbReference type="CDD" id="cd09917">
    <property type="entry name" value="F-box_SF"/>
    <property type="match status" value="1"/>
</dbReference>
<protein>
    <recommendedName>
        <fullName evidence="5">F-box domain-containing protein</fullName>
    </recommendedName>
</protein>